<sequence>MSADYYTIDELMAVCMAKTIKDHQVVFNGVAVALPFTAIMLARKTHAPHSIFWGGLPGGINPQPPFLVPTSGDSVMLENATVKCDLHEVFDMAQKGKLDRIFFGGGQIDQYGNLNNTLIGNLEHLKVKLPGGAGASTLACFAKNFTVWCPRHRAITTKKGKQYTLVKQNDFVTTFGHRTKDGVTRKEMGLMGGGPDCVVTNLGVFDFEPEEFKLRLKSYHPGVTIDEVRENTQFELVIDRDCHETPIPSKDEVEMIRLIDPLEVRKKEFSISDRETKYYFK</sequence>
<evidence type="ECO:0000256" key="1">
    <source>
        <dbReference type="ARBA" id="ARBA00007047"/>
    </source>
</evidence>
<dbReference type="Proteomes" id="UP000323521">
    <property type="component" value="Chromosome"/>
</dbReference>
<dbReference type="Gene3D" id="3.40.1080.10">
    <property type="entry name" value="Glutaconate Coenzyme A-transferase"/>
    <property type="match status" value="1"/>
</dbReference>
<evidence type="ECO:0000313" key="2">
    <source>
        <dbReference type="EMBL" id="ATW27350.1"/>
    </source>
</evidence>
<dbReference type="AlphaFoldDB" id="A0A3G1KY62"/>
<dbReference type="GO" id="GO:0008410">
    <property type="term" value="F:CoA-transferase activity"/>
    <property type="evidence" value="ECO:0007669"/>
    <property type="project" value="InterPro"/>
</dbReference>
<dbReference type="InterPro" id="IPR037171">
    <property type="entry name" value="NagB/RpiA_transferase-like"/>
</dbReference>
<dbReference type="PANTHER" id="PTHR43293">
    <property type="entry name" value="ACETATE COA-TRANSFERASE YDIF"/>
    <property type="match status" value="1"/>
</dbReference>
<reference evidence="2 3" key="1">
    <citation type="submission" date="2016-10" db="EMBL/GenBank/DDBJ databases">
        <title>Complete Genome Sequence of Peptococcaceae strain DCMF.</title>
        <authorList>
            <person name="Edwards R.J."/>
            <person name="Holland S.I."/>
            <person name="Deshpande N.P."/>
            <person name="Wong Y.K."/>
            <person name="Ertan H."/>
            <person name="Manefield M."/>
            <person name="Russell T.L."/>
            <person name="Lee M.J."/>
        </authorList>
    </citation>
    <scope>NUCLEOTIDE SEQUENCE [LARGE SCALE GENOMIC DNA]</scope>
    <source>
        <strain evidence="2 3">DCMF</strain>
    </source>
</reference>
<dbReference type="Pfam" id="PF01144">
    <property type="entry name" value="CoA_trans"/>
    <property type="match status" value="1"/>
</dbReference>
<keyword evidence="3" id="KW-1185">Reference proteome</keyword>
<name>A0A3G1KY62_FORW1</name>
<organism evidence="2 3">
    <name type="scientific">Formimonas warabiya</name>
    <dbReference type="NCBI Taxonomy" id="1761012"/>
    <lineage>
        <taxon>Bacteria</taxon>
        <taxon>Bacillati</taxon>
        <taxon>Bacillota</taxon>
        <taxon>Clostridia</taxon>
        <taxon>Eubacteriales</taxon>
        <taxon>Peptococcaceae</taxon>
        <taxon>Candidatus Formimonas</taxon>
    </lineage>
</organism>
<protein>
    <recommendedName>
        <fullName evidence="4">CoA-transferase</fullName>
    </recommendedName>
</protein>
<evidence type="ECO:0000313" key="3">
    <source>
        <dbReference type="Proteomes" id="UP000323521"/>
    </source>
</evidence>
<dbReference type="EMBL" id="CP017634">
    <property type="protein sequence ID" value="ATW27350.1"/>
    <property type="molecule type" value="Genomic_DNA"/>
</dbReference>
<accession>A0A3G1KY62</accession>
<dbReference type="OrthoDB" id="9805230at2"/>
<dbReference type="InterPro" id="IPR004165">
    <property type="entry name" value="CoA_trans_fam_I"/>
</dbReference>
<dbReference type="RefSeq" id="WP_148136702.1">
    <property type="nucleotide sequence ID" value="NZ_CP017634.1"/>
</dbReference>
<dbReference type="PANTHER" id="PTHR43293:SF3">
    <property type="entry name" value="CHOLESTEROL RING-CLEAVING HYDROLASE IPDB SUBUNIT"/>
    <property type="match status" value="1"/>
</dbReference>
<evidence type="ECO:0008006" key="4">
    <source>
        <dbReference type="Google" id="ProtNLM"/>
    </source>
</evidence>
<gene>
    <name evidence="2" type="ORF">DCMF_23670</name>
</gene>
<dbReference type="KEGG" id="fwa:DCMF_23670"/>
<dbReference type="SMART" id="SM00882">
    <property type="entry name" value="CoA_trans"/>
    <property type="match status" value="1"/>
</dbReference>
<dbReference type="SUPFAM" id="SSF100950">
    <property type="entry name" value="NagB/RpiA/CoA transferase-like"/>
    <property type="match status" value="1"/>
</dbReference>
<proteinExistence type="inferred from homology"/>
<comment type="similarity">
    <text evidence="1">Belongs to the 3-oxoacid CoA-transferase subunit B family.</text>
</comment>